<name>A0A7R9WUR9_9STRA</name>
<dbReference type="CDD" id="cd19365">
    <property type="entry name" value="TenA_C-like"/>
    <property type="match status" value="1"/>
</dbReference>
<dbReference type="PANTHER" id="PTHR43198">
    <property type="entry name" value="BIFUNCTIONAL TH2 PROTEIN"/>
    <property type="match status" value="1"/>
</dbReference>
<dbReference type="AlphaFoldDB" id="A0A7R9WUR9"/>
<sequence length="227" mass="26243">MSTEEFWNVAKPMIDVTEKHPFLVAMVDGTLKEENFKYYVVQDTLYLKEFADCLTRLSKSASTPEDAKQLEHFAHDAEHAELDLHNSFFKEWNISAEGATEMPNCLLYTSYMKRIVATKSHAHGLATLLPCFWVYMHVGKCMLKLREELGDSVKRPPQFDAWIDMYGGEEFEKEVTTYIAMVEAAIKKADEKTVKEMQDCFLMCCKLEHMFWDQADTLLKWPDLGGL</sequence>
<proteinExistence type="predicted"/>
<dbReference type="Pfam" id="PF03070">
    <property type="entry name" value="TENA_THI-4"/>
    <property type="match status" value="1"/>
</dbReference>
<dbReference type="InterPro" id="IPR016084">
    <property type="entry name" value="Haem_Oase-like_multi-hlx"/>
</dbReference>
<feature type="domain" description="Thiaminase-2/PQQC" evidence="1">
    <location>
        <begin position="13"/>
        <end position="215"/>
    </location>
</feature>
<dbReference type="Gene3D" id="1.20.910.10">
    <property type="entry name" value="Heme oxygenase-like"/>
    <property type="match status" value="1"/>
</dbReference>
<dbReference type="InterPro" id="IPR004305">
    <property type="entry name" value="Thiaminase-2/PQQC"/>
</dbReference>
<gene>
    <name evidence="2" type="ORF">CAUS1442_LOCUS5977</name>
</gene>
<dbReference type="GO" id="GO:0006772">
    <property type="term" value="P:thiamine metabolic process"/>
    <property type="evidence" value="ECO:0007669"/>
    <property type="project" value="UniProtKB-ARBA"/>
</dbReference>
<dbReference type="InterPro" id="IPR050967">
    <property type="entry name" value="Thiamine_Salvage_TenA"/>
</dbReference>
<evidence type="ECO:0000259" key="1">
    <source>
        <dbReference type="Pfam" id="PF03070"/>
    </source>
</evidence>
<dbReference type="GO" id="GO:0005829">
    <property type="term" value="C:cytosol"/>
    <property type="evidence" value="ECO:0007669"/>
    <property type="project" value="TreeGrafter"/>
</dbReference>
<dbReference type="SUPFAM" id="SSF48613">
    <property type="entry name" value="Heme oxygenase-like"/>
    <property type="match status" value="1"/>
</dbReference>
<protein>
    <recommendedName>
        <fullName evidence="1">Thiaminase-2/PQQC domain-containing protein</fullName>
    </recommendedName>
</protein>
<organism evidence="2">
    <name type="scientific">Craspedostauros australis</name>
    <dbReference type="NCBI Taxonomy" id="1486917"/>
    <lineage>
        <taxon>Eukaryota</taxon>
        <taxon>Sar</taxon>
        <taxon>Stramenopiles</taxon>
        <taxon>Ochrophyta</taxon>
        <taxon>Bacillariophyta</taxon>
        <taxon>Bacillariophyceae</taxon>
        <taxon>Bacillariophycidae</taxon>
        <taxon>Naviculales</taxon>
        <taxon>Naviculaceae</taxon>
        <taxon>Craspedostauros</taxon>
    </lineage>
</organism>
<dbReference type="PANTHER" id="PTHR43198:SF2">
    <property type="entry name" value="SI:CH1073-67J19.1-RELATED"/>
    <property type="match status" value="1"/>
</dbReference>
<dbReference type="EMBL" id="HBEF01009477">
    <property type="protein sequence ID" value="CAD8333872.1"/>
    <property type="molecule type" value="Transcribed_RNA"/>
</dbReference>
<evidence type="ECO:0000313" key="2">
    <source>
        <dbReference type="EMBL" id="CAD8333872.1"/>
    </source>
</evidence>
<reference evidence="2" key="1">
    <citation type="submission" date="2021-01" db="EMBL/GenBank/DDBJ databases">
        <authorList>
            <person name="Corre E."/>
            <person name="Pelletier E."/>
            <person name="Niang G."/>
            <person name="Scheremetjew M."/>
            <person name="Finn R."/>
            <person name="Kale V."/>
            <person name="Holt S."/>
            <person name="Cochrane G."/>
            <person name="Meng A."/>
            <person name="Brown T."/>
            <person name="Cohen L."/>
        </authorList>
    </citation>
    <scope>NUCLEOTIDE SEQUENCE</scope>
    <source>
        <strain evidence="2">CCMP3328</strain>
    </source>
</reference>
<accession>A0A7R9WUR9</accession>